<dbReference type="PANTHER" id="PTHR43798">
    <property type="entry name" value="MONOACYLGLYCEROL LIPASE"/>
    <property type="match status" value="1"/>
</dbReference>
<evidence type="ECO:0000313" key="2">
    <source>
        <dbReference type="EMBL" id="BBH92027.1"/>
    </source>
</evidence>
<proteinExistence type="predicted"/>
<dbReference type="SUPFAM" id="SSF53474">
    <property type="entry name" value="alpha/beta-Hydrolases"/>
    <property type="match status" value="1"/>
</dbReference>
<evidence type="ECO:0000259" key="1">
    <source>
        <dbReference type="Pfam" id="PF12697"/>
    </source>
</evidence>
<dbReference type="GO" id="GO:0016787">
    <property type="term" value="F:hydrolase activity"/>
    <property type="evidence" value="ECO:0007669"/>
    <property type="project" value="UniProtKB-KW"/>
</dbReference>
<reference evidence="2" key="1">
    <citation type="submission" date="2018-12" db="EMBL/GenBank/DDBJ databases">
        <title>Novel natural products biosynthetic potential of the class Ktedonobacteria.</title>
        <authorList>
            <person name="Zheng Y."/>
            <person name="Saitou A."/>
            <person name="Wang C.M."/>
            <person name="Toyoda A."/>
            <person name="Minakuchi Y."/>
            <person name="Sekiguchi Y."/>
            <person name="Ueda K."/>
            <person name="Takano H."/>
            <person name="Sakai Y."/>
            <person name="Yokota A."/>
            <person name="Yabe S."/>
        </authorList>
    </citation>
    <scope>NUCLEOTIDE SEQUENCE</scope>
    <source>
        <strain evidence="2">A3-2</strain>
    </source>
</reference>
<name>A0A455SUH1_9CHLR</name>
<dbReference type="GO" id="GO:0016020">
    <property type="term" value="C:membrane"/>
    <property type="evidence" value="ECO:0007669"/>
    <property type="project" value="TreeGrafter"/>
</dbReference>
<dbReference type="PANTHER" id="PTHR43798:SF33">
    <property type="entry name" value="HYDROLASE, PUTATIVE (AFU_ORTHOLOGUE AFUA_2G14860)-RELATED"/>
    <property type="match status" value="1"/>
</dbReference>
<dbReference type="InterPro" id="IPR050266">
    <property type="entry name" value="AB_hydrolase_sf"/>
</dbReference>
<dbReference type="EMBL" id="AP019377">
    <property type="protein sequence ID" value="BBH92027.1"/>
    <property type="molecule type" value="Genomic_DNA"/>
</dbReference>
<sequence length="284" mass="30585">MGSAWTEGDIEANAIHLHYSRTGDQQRPSILLLHGITDSGRCWSRVATDLATSYDVIMPDARGHGQSSLSPDVVSIALLATDAVAVIRALSLERPILIGHSMGAVTAAMVAASYPDLVRAIVLEDPPLLDSPDIPAPPSTWQWLFDLRTLSPEERLIKARALQPTWAEEEIGPWAASKAEVQIAVLDAAHAAIGAFPWRDVFPRIQCPMLLITGDPSLGAIVTAPVARQAVALTRQGQLVEIAGAGHNIHRDRYDQMMRAVKAFLSRVEYPGPPPEAAMPVPSP</sequence>
<accession>A0A455SUH1</accession>
<dbReference type="Pfam" id="PF12697">
    <property type="entry name" value="Abhydrolase_6"/>
    <property type="match status" value="1"/>
</dbReference>
<gene>
    <name evidence="2" type="ORF">KTA_02260</name>
</gene>
<feature type="domain" description="AB hydrolase-1" evidence="1">
    <location>
        <begin position="30"/>
        <end position="257"/>
    </location>
</feature>
<protein>
    <submittedName>
        <fullName evidence="2">Alpha/beta hydrolase</fullName>
    </submittedName>
</protein>
<dbReference type="InterPro" id="IPR000073">
    <property type="entry name" value="AB_hydrolase_1"/>
</dbReference>
<keyword evidence="2" id="KW-0378">Hydrolase</keyword>
<dbReference type="InterPro" id="IPR029058">
    <property type="entry name" value="AB_hydrolase_fold"/>
</dbReference>
<dbReference type="PRINTS" id="PR00111">
    <property type="entry name" value="ABHYDROLASE"/>
</dbReference>
<dbReference type="Gene3D" id="3.40.50.1820">
    <property type="entry name" value="alpha/beta hydrolase"/>
    <property type="match status" value="1"/>
</dbReference>
<dbReference type="AlphaFoldDB" id="A0A455SUH1"/>
<organism evidence="2">
    <name type="scientific">Thermogemmatispora argillosa</name>
    <dbReference type="NCBI Taxonomy" id="2045280"/>
    <lineage>
        <taxon>Bacteria</taxon>
        <taxon>Bacillati</taxon>
        <taxon>Chloroflexota</taxon>
        <taxon>Ktedonobacteria</taxon>
        <taxon>Thermogemmatisporales</taxon>
        <taxon>Thermogemmatisporaceae</taxon>
        <taxon>Thermogemmatispora</taxon>
    </lineage>
</organism>